<protein>
    <submittedName>
        <fullName evidence="2">DNA-binding response regulator</fullName>
    </submittedName>
</protein>
<dbReference type="EMBL" id="BQXS01000931">
    <property type="protein sequence ID" value="GKT29629.1"/>
    <property type="molecule type" value="Genomic_DNA"/>
</dbReference>
<keyword evidence="3" id="KW-1185">Reference proteome</keyword>
<reference evidence="2" key="1">
    <citation type="submission" date="2022-03" db="EMBL/GenBank/DDBJ databases">
        <title>Draft genome sequence of Aduncisulcus paluster, a free-living microaerophilic Fornicata.</title>
        <authorList>
            <person name="Yuyama I."/>
            <person name="Kume K."/>
            <person name="Tamura T."/>
            <person name="Inagaki Y."/>
            <person name="Hashimoto T."/>
        </authorList>
    </citation>
    <scope>NUCLEOTIDE SEQUENCE</scope>
    <source>
        <strain evidence="2">NY0171</strain>
    </source>
</reference>
<feature type="region of interest" description="Disordered" evidence="1">
    <location>
        <begin position="345"/>
        <end position="378"/>
    </location>
</feature>
<keyword evidence="2" id="KW-0238">DNA-binding</keyword>
<gene>
    <name evidence="2" type="ORF">ADUPG1_001238</name>
</gene>
<dbReference type="GO" id="GO:0003677">
    <property type="term" value="F:DNA binding"/>
    <property type="evidence" value="ECO:0007669"/>
    <property type="project" value="UniProtKB-KW"/>
</dbReference>
<organism evidence="2 3">
    <name type="scientific">Aduncisulcus paluster</name>
    <dbReference type="NCBI Taxonomy" id="2918883"/>
    <lineage>
        <taxon>Eukaryota</taxon>
        <taxon>Metamonada</taxon>
        <taxon>Carpediemonas-like organisms</taxon>
        <taxon>Aduncisulcus</taxon>
    </lineage>
</organism>
<name>A0ABQ5KDT6_9EUKA</name>
<accession>A0ABQ5KDT6</accession>
<dbReference type="Proteomes" id="UP001057375">
    <property type="component" value="Unassembled WGS sequence"/>
</dbReference>
<feature type="compositionally biased region" description="Basic and acidic residues" evidence="1">
    <location>
        <begin position="361"/>
        <end position="376"/>
    </location>
</feature>
<evidence type="ECO:0000256" key="1">
    <source>
        <dbReference type="SAM" id="MobiDB-lite"/>
    </source>
</evidence>
<sequence>MVKLTEFDKIHRDSKGWITVARKQENYTQRHYRYDQIAAGAEELIADTNAFYSQNTFLQPTRRLEYIKELKALYIDVDCPKVGFMKDAALYLIQEELIKTNKIPPPSTIIDSGTGLWLKWHIEWAPAQALPLWNAIMQYLYDQLEEFGADRGCLDATRVSRFENTVNSKNGATVKIVESNDITYTLRHIQSEYLPQLPLDWQNNSEYTIKRKKGRKTKVTALLTWHSLHYARLCDLAKLVELRNGDMEGCTEYTLFLYRYWSACYKSDTDDALQDALELNQKFKKPMPERRVIIDTKSAEKAAAKWIAGEKVKWKGLEKRAGYNYKTESIIELLQITSEEQRHMRTLIGSSEKNRRQKERRKAERRAENGKTERETQTALKLSQVKELRDKGLKQKEIANQLGISAEPQRFTYGRFFVQDFYFVYDYDPEAGTASRLYRFLNNQCERYHPRSDSWQPSPGQWCIIIGEDCFYDEIEPEVAAKLTITIRV</sequence>
<evidence type="ECO:0000313" key="2">
    <source>
        <dbReference type="EMBL" id="GKT29629.1"/>
    </source>
</evidence>
<proteinExistence type="predicted"/>
<comment type="caution">
    <text evidence="2">The sequence shown here is derived from an EMBL/GenBank/DDBJ whole genome shotgun (WGS) entry which is preliminary data.</text>
</comment>
<evidence type="ECO:0000313" key="3">
    <source>
        <dbReference type="Proteomes" id="UP001057375"/>
    </source>
</evidence>